<gene>
    <name evidence="9" type="ORF">OLEA9_A024825</name>
</gene>
<dbReference type="FunFam" id="1.10.20.10:FF:000015">
    <property type="entry name" value="Transcription initiation factor TFIID subunit 4B"/>
    <property type="match status" value="1"/>
</dbReference>
<evidence type="ECO:0000259" key="8">
    <source>
        <dbReference type="Pfam" id="PF05236"/>
    </source>
</evidence>
<dbReference type="Gramene" id="OE9A024825T1">
    <property type="protein sequence ID" value="OE9A024825C1"/>
    <property type="gene ID" value="OE9A024825"/>
</dbReference>
<evidence type="ECO:0000256" key="6">
    <source>
        <dbReference type="ARBA" id="ARBA00058775"/>
    </source>
</evidence>
<keyword evidence="3" id="KW-0805">Transcription regulation</keyword>
<sequence length="266" mass="30494">MERSAKRQLDQKCATRKKQKSRHEPQQNTDSNDEIAIAGIRVEVEEKVMFSSSEQSRALSQEETTILQKNALQRKLESIMSRCGIKSRTEDVEQCLSLCVEVRLHGLISKLIKLSKKKRSLMLSTAEVQHCVVISNQELWKKMITRDKESRGEKASNIDMNKDIKCAEPSLENKMKRTADDTLRSANRAARAAAGWDDITLKWKFMDKSEWKKQEASSSSNIQQESPRKEIINGLEHKISIKNIIALLEREPLMSNSTLNYCLCNR</sequence>
<comment type="caution">
    <text evidence="9">The sequence shown here is derived from an EMBL/GenBank/DDBJ whole genome shotgun (WGS) entry which is preliminary data.</text>
</comment>
<keyword evidence="10" id="KW-1185">Reference proteome</keyword>
<dbReference type="Pfam" id="PF05236">
    <property type="entry name" value="TAF4"/>
    <property type="match status" value="1"/>
</dbReference>
<protein>
    <submittedName>
        <fullName evidence="9">Transcription initiation factor TFIID subunit 4b</fullName>
    </submittedName>
</protein>
<dbReference type="GO" id="GO:0006367">
    <property type="term" value="P:transcription initiation at RNA polymerase II promoter"/>
    <property type="evidence" value="ECO:0007669"/>
    <property type="project" value="TreeGrafter"/>
</dbReference>
<evidence type="ECO:0000256" key="1">
    <source>
        <dbReference type="ARBA" id="ARBA00004123"/>
    </source>
</evidence>
<accession>A0A8S0QCQ8</accession>
<dbReference type="AlphaFoldDB" id="A0A8S0QCQ8"/>
<comment type="subcellular location">
    <subcellularLocation>
        <location evidence="1">Nucleus</location>
    </subcellularLocation>
</comment>
<feature type="domain" description="Transcription initiation factor TFIID component TAF4 C-terminal" evidence="8">
    <location>
        <begin position="32"/>
        <end position="262"/>
    </location>
</feature>
<evidence type="ECO:0000313" key="9">
    <source>
        <dbReference type="EMBL" id="CAA2966453.1"/>
    </source>
</evidence>
<dbReference type="InterPro" id="IPR045144">
    <property type="entry name" value="TAF4"/>
</dbReference>
<dbReference type="InterPro" id="IPR007900">
    <property type="entry name" value="TAF4_C"/>
</dbReference>
<evidence type="ECO:0000256" key="7">
    <source>
        <dbReference type="SAM" id="MobiDB-lite"/>
    </source>
</evidence>
<evidence type="ECO:0000256" key="2">
    <source>
        <dbReference type="ARBA" id="ARBA00006178"/>
    </source>
</evidence>
<keyword evidence="4" id="KW-0804">Transcription</keyword>
<evidence type="ECO:0000256" key="4">
    <source>
        <dbReference type="ARBA" id="ARBA00023163"/>
    </source>
</evidence>
<dbReference type="GO" id="GO:0046982">
    <property type="term" value="F:protein heterodimerization activity"/>
    <property type="evidence" value="ECO:0007669"/>
    <property type="project" value="InterPro"/>
</dbReference>
<reference evidence="9 10" key="1">
    <citation type="submission" date="2019-12" db="EMBL/GenBank/DDBJ databases">
        <authorList>
            <person name="Alioto T."/>
            <person name="Alioto T."/>
            <person name="Gomez Garrido J."/>
        </authorList>
    </citation>
    <scope>NUCLEOTIDE SEQUENCE [LARGE SCALE GENOMIC DNA]</scope>
</reference>
<dbReference type="GO" id="GO:0016251">
    <property type="term" value="F:RNA polymerase II general transcription initiation factor activity"/>
    <property type="evidence" value="ECO:0007669"/>
    <property type="project" value="TreeGrafter"/>
</dbReference>
<dbReference type="OrthoDB" id="21060at2759"/>
<dbReference type="EMBL" id="CACTIH010001861">
    <property type="protein sequence ID" value="CAA2966453.1"/>
    <property type="molecule type" value="Genomic_DNA"/>
</dbReference>
<dbReference type="PANTHER" id="PTHR15138">
    <property type="entry name" value="TRANSCRIPTION INITIATION FACTOR TFIID SUBUNIT 4"/>
    <property type="match status" value="1"/>
</dbReference>
<dbReference type="Proteomes" id="UP000594638">
    <property type="component" value="Unassembled WGS sequence"/>
</dbReference>
<dbReference type="Gene3D" id="1.10.20.10">
    <property type="entry name" value="Histone, subunit A"/>
    <property type="match status" value="1"/>
</dbReference>
<feature type="compositionally biased region" description="Basic and acidic residues" evidence="7">
    <location>
        <begin position="1"/>
        <end position="10"/>
    </location>
</feature>
<name>A0A8S0QCQ8_OLEEU</name>
<dbReference type="GO" id="GO:0005669">
    <property type="term" value="C:transcription factor TFIID complex"/>
    <property type="evidence" value="ECO:0007669"/>
    <property type="project" value="InterPro"/>
</dbReference>
<comment type="function">
    <text evidence="6">TAFs are components of the transcription factor IID (TFIID) complex that is essential for mediating regulation of RNA polymerase transcription.</text>
</comment>
<keyword evidence="5" id="KW-0539">Nucleus</keyword>
<evidence type="ECO:0000313" key="10">
    <source>
        <dbReference type="Proteomes" id="UP000594638"/>
    </source>
</evidence>
<dbReference type="InterPro" id="IPR009072">
    <property type="entry name" value="Histone-fold"/>
</dbReference>
<evidence type="ECO:0000256" key="5">
    <source>
        <dbReference type="ARBA" id="ARBA00023242"/>
    </source>
</evidence>
<dbReference type="PANTHER" id="PTHR15138:SF14">
    <property type="entry name" value="TRANSCRIPTION INITIATION FACTOR TFIID SUBUNIT 4"/>
    <property type="match status" value="1"/>
</dbReference>
<evidence type="ECO:0000256" key="3">
    <source>
        <dbReference type="ARBA" id="ARBA00023015"/>
    </source>
</evidence>
<dbReference type="GO" id="GO:0003677">
    <property type="term" value="F:DNA binding"/>
    <property type="evidence" value="ECO:0007669"/>
    <property type="project" value="TreeGrafter"/>
</dbReference>
<proteinExistence type="inferred from homology"/>
<organism evidence="9 10">
    <name type="scientific">Olea europaea subsp. europaea</name>
    <dbReference type="NCBI Taxonomy" id="158383"/>
    <lineage>
        <taxon>Eukaryota</taxon>
        <taxon>Viridiplantae</taxon>
        <taxon>Streptophyta</taxon>
        <taxon>Embryophyta</taxon>
        <taxon>Tracheophyta</taxon>
        <taxon>Spermatophyta</taxon>
        <taxon>Magnoliopsida</taxon>
        <taxon>eudicotyledons</taxon>
        <taxon>Gunneridae</taxon>
        <taxon>Pentapetalae</taxon>
        <taxon>asterids</taxon>
        <taxon>lamiids</taxon>
        <taxon>Lamiales</taxon>
        <taxon>Oleaceae</taxon>
        <taxon>Oleeae</taxon>
        <taxon>Olea</taxon>
    </lineage>
</organism>
<comment type="similarity">
    <text evidence="2">Belongs to the TAF4 family.</text>
</comment>
<feature type="region of interest" description="Disordered" evidence="7">
    <location>
        <begin position="1"/>
        <end position="34"/>
    </location>
</feature>